<accession>A0ABP9THJ4</accession>
<dbReference type="InterPro" id="IPR050388">
    <property type="entry name" value="ABC_Ni/Peptide_Import"/>
</dbReference>
<evidence type="ECO:0000256" key="2">
    <source>
        <dbReference type="ARBA" id="ARBA00005417"/>
    </source>
</evidence>
<keyword evidence="6" id="KW-1278">Translocase</keyword>
<evidence type="ECO:0000256" key="1">
    <source>
        <dbReference type="ARBA" id="ARBA00004370"/>
    </source>
</evidence>
<evidence type="ECO:0000313" key="10">
    <source>
        <dbReference type="Proteomes" id="UP001501257"/>
    </source>
</evidence>
<keyword evidence="3" id="KW-0813">Transport</keyword>
<proteinExistence type="inferred from homology"/>
<keyword evidence="4" id="KW-1003">Cell membrane</keyword>
<reference evidence="10" key="1">
    <citation type="journal article" date="2019" name="Int. J. Syst. Evol. Microbiol.">
        <title>The Global Catalogue of Microorganisms (GCM) 10K type strain sequencing project: providing services to taxonomists for standard genome sequencing and annotation.</title>
        <authorList>
            <consortium name="The Broad Institute Genomics Platform"/>
            <consortium name="The Broad Institute Genome Sequencing Center for Infectious Disease"/>
            <person name="Wu L."/>
            <person name="Ma J."/>
        </authorList>
    </citation>
    <scope>NUCLEOTIDE SEQUENCE [LARGE SCALE GENOMIC DNA]</scope>
    <source>
        <strain evidence="10">JCM 18952</strain>
    </source>
</reference>
<evidence type="ECO:0000256" key="3">
    <source>
        <dbReference type="ARBA" id="ARBA00022448"/>
    </source>
</evidence>
<comment type="caution">
    <text evidence="9">The sequence shown here is derived from an EMBL/GenBank/DDBJ whole genome shotgun (WGS) entry which is preliminary data.</text>
</comment>
<keyword evidence="10" id="KW-1185">Reference proteome</keyword>
<organism evidence="9 10">
    <name type="scientific">Paeniglutamicibacter antarcticus</name>
    <dbReference type="NCBI Taxonomy" id="494023"/>
    <lineage>
        <taxon>Bacteria</taxon>
        <taxon>Bacillati</taxon>
        <taxon>Actinomycetota</taxon>
        <taxon>Actinomycetes</taxon>
        <taxon>Micrococcales</taxon>
        <taxon>Micrococcaceae</taxon>
        <taxon>Paeniglutamicibacter</taxon>
    </lineage>
</organism>
<evidence type="ECO:0000313" key="9">
    <source>
        <dbReference type="EMBL" id="GAA5225645.1"/>
    </source>
</evidence>
<dbReference type="Proteomes" id="UP001501257">
    <property type="component" value="Unassembled WGS sequence"/>
</dbReference>
<name>A0ABP9THJ4_9MICC</name>
<keyword evidence="5" id="KW-0997">Cell inner membrane</keyword>
<dbReference type="SUPFAM" id="SSF52540">
    <property type="entry name" value="P-loop containing nucleoside triphosphate hydrolases"/>
    <property type="match status" value="1"/>
</dbReference>
<keyword evidence="7" id="KW-0472">Membrane</keyword>
<evidence type="ECO:0000256" key="7">
    <source>
        <dbReference type="ARBA" id="ARBA00023136"/>
    </source>
</evidence>
<dbReference type="EMBL" id="BAABLK010000005">
    <property type="protein sequence ID" value="GAA5225645.1"/>
    <property type="molecule type" value="Genomic_DNA"/>
</dbReference>
<comment type="similarity">
    <text evidence="2">Belongs to the ABC transporter superfamily.</text>
</comment>
<feature type="region of interest" description="Disordered" evidence="8">
    <location>
        <begin position="182"/>
        <end position="216"/>
    </location>
</feature>
<dbReference type="InterPro" id="IPR027417">
    <property type="entry name" value="P-loop_NTPase"/>
</dbReference>
<dbReference type="RefSeq" id="WP_210101791.1">
    <property type="nucleotide sequence ID" value="NZ_BAABLK010000005.1"/>
</dbReference>
<protein>
    <recommendedName>
        <fullName evidence="11">ABC transporter ATP-binding protein</fullName>
    </recommendedName>
</protein>
<sequence>MVALAGVPSAILACYVRSAGAKEPLSALNPLVRVGAHVTEVMEVHSTVPGRAAAKKRVMIAMALANDPQLLLCAEPTTALDVTVQSKVLELISAQVSERGTGFLFITHGLTVVVNMCTRVLVLDKGPLGESGDIDRLITDPDYPYARALLAASNLTATDGQGRLFMVDTAAGYVRAGLRPEPAPAAPASEAAPVARRSGEPLITATSLGRTYQRAR</sequence>
<dbReference type="PANTHER" id="PTHR43297">
    <property type="entry name" value="OLIGOPEPTIDE TRANSPORT ATP-BINDING PROTEIN APPD"/>
    <property type="match status" value="1"/>
</dbReference>
<evidence type="ECO:0008006" key="11">
    <source>
        <dbReference type="Google" id="ProtNLM"/>
    </source>
</evidence>
<dbReference type="Gene3D" id="3.40.50.300">
    <property type="entry name" value="P-loop containing nucleotide triphosphate hydrolases"/>
    <property type="match status" value="1"/>
</dbReference>
<comment type="subcellular location">
    <subcellularLocation>
        <location evidence="1">Membrane</location>
    </subcellularLocation>
</comment>
<evidence type="ECO:0000256" key="6">
    <source>
        <dbReference type="ARBA" id="ARBA00022967"/>
    </source>
</evidence>
<evidence type="ECO:0000256" key="8">
    <source>
        <dbReference type="SAM" id="MobiDB-lite"/>
    </source>
</evidence>
<feature type="compositionally biased region" description="Low complexity" evidence="8">
    <location>
        <begin position="186"/>
        <end position="196"/>
    </location>
</feature>
<evidence type="ECO:0000256" key="5">
    <source>
        <dbReference type="ARBA" id="ARBA00022519"/>
    </source>
</evidence>
<gene>
    <name evidence="9" type="ORF">GCM10025778_01750</name>
</gene>
<evidence type="ECO:0000256" key="4">
    <source>
        <dbReference type="ARBA" id="ARBA00022475"/>
    </source>
</evidence>
<dbReference type="PANTHER" id="PTHR43297:SF14">
    <property type="entry name" value="ATPASE AAA-TYPE CORE DOMAIN-CONTAINING PROTEIN"/>
    <property type="match status" value="1"/>
</dbReference>